<evidence type="ECO:0000313" key="3">
    <source>
        <dbReference type="Proteomes" id="UP000255087"/>
    </source>
</evidence>
<name>A0A380SD58_YERPU</name>
<protein>
    <submittedName>
        <fullName evidence="2">Uncharacterized protein</fullName>
    </submittedName>
</protein>
<sequence>MPLEAEKSTVSPETAEAEKQMVREIQQEKQVDTQHQQQHAEQETHIEHQHNQQQALQQLEREIVKEKILGES</sequence>
<evidence type="ECO:0000256" key="1">
    <source>
        <dbReference type="SAM" id="MobiDB-lite"/>
    </source>
</evidence>
<dbReference type="AlphaFoldDB" id="A0A380SD58"/>
<feature type="region of interest" description="Disordered" evidence="1">
    <location>
        <begin position="27"/>
        <end position="57"/>
    </location>
</feature>
<gene>
    <name evidence="2" type="ORF">NCTC8580_04709</name>
</gene>
<dbReference type="RefSeq" id="WP_115115787.1">
    <property type="nucleotide sequence ID" value="NZ_UHJC01000002.1"/>
</dbReference>
<feature type="region of interest" description="Disordered" evidence="1">
    <location>
        <begin position="1"/>
        <end position="20"/>
    </location>
</feature>
<feature type="compositionally biased region" description="Basic and acidic residues" evidence="1">
    <location>
        <begin position="27"/>
        <end position="50"/>
    </location>
</feature>
<proteinExistence type="predicted"/>
<dbReference type="Proteomes" id="UP000255087">
    <property type="component" value="Unassembled WGS sequence"/>
</dbReference>
<evidence type="ECO:0000313" key="2">
    <source>
        <dbReference type="EMBL" id="SUQ39481.1"/>
    </source>
</evidence>
<accession>A0A380SD58</accession>
<organism evidence="2 3">
    <name type="scientific">Yersinia pseudotuberculosis</name>
    <dbReference type="NCBI Taxonomy" id="633"/>
    <lineage>
        <taxon>Bacteria</taxon>
        <taxon>Pseudomonadati</taxon>
        <taxon>Pseudomonadota</taxon>
        <taxon>Gammaproteobacteria</taxon>
        <taxon>Enterobacterales</taxon>
        <taxon>Yersiniaceae</taxon>
        <taxon>Yersinia</taxon>
    </lineage>
</organism>
<reference evidence="2 3" key="1">
    <citation type="submission" date="2018-06" db="EMBL/GenBank/DDBJ databases">
        <authorList>
            <consortium name="Pathogen Informatics"/>
            <person name="Doyle S."/>
        </authorList>
    </citation>
    <scope>NUCLEOTIDE SEQUENCE [LARGE SCALE GENOMIC DNA]</scope>
    <source>
        <strain evidence="2 3">NCTC8580</strain>
    </source>
</reference>
<dbReference type="EMBL" id="UHJC01000002">
    <property type="protein sequence ID" value="SUQ39481.1"/>
    <property type="molecule type" value="Genomic_DNA"/>
</dbReference>